<gene>
    <name evidence="2" type="ORF">COMA2_190073</name>
</gene>
<dbReference type="RefSeq" id="WP_090896277.1">
    <property type="nucleotide sequence ID" value="NZ_CZPZ01000011.1"/>
</dbReference>
<protein>
    <recommendedName>
        <fullName evidence="1">PilZ domain-containing protein</fullName>
    </recommendedName>
</protein>
<accession>A0A0S4LB23</accession>
<dbReference type="InterPro" id="IPR009875">
    <property type="entry name" value="PilZ_domain"/>
</dbReference>
<dbReference type="AlphaFoldDB" id="A0A0S4LB23"/>
<organism evidence="2 3">
    <name type="scientific">Candidatus Nitrospira nitrificans</name>
    <dbReference type="NCBI Taxonomy" id="1742973"/>
    <lineage>
        <taxon>Bacteria</taxon>
        <taxon>Pseudomonadati</taxon>
        <taxon>Nitrospirota</taxon>
        <taxon>Nitrospiria</taxon>
        <taxon>Nitrospirales</taxon>
        <taxon>Nitrospiraceae</taxon>
        <taxon>Nitrospira</taxon>
    </lineage>
</organism>
<dbReference type="SUPFAM" id="SSF141371">
    <property type="entry name" value="PilZ domain-like"/>
    <property type="match status" value="1"/>
</dbReference>
<evidence type="ECO:0000313" key="2">
    <source>
        <dbReference type="EMBL" id="CUS34867.1"/>
    </source>
</evidence>
<name>A0A0S4LB23_9BACT</name>
<dbReference type="Gene3D" id="2.40.10.220">
    <property type="entry name" value="predicted glycosyltransferase like domains"/>
    <property type="match status" value="1"/>
</dbReference>
<feature type="domain" description="PilZ" evidence="1">
    <location>
        <begin position="2"/>
        <end position="98"/>
    </location>
</feature>
<dbReference type="STRING" id="1742973.COMA2_190073"/>
<sequence length="109" mass="12166">MERRRHRRVPAQVKSLLRANSHEVEGETVDLSLGGARIESSLVVQPGRQIAVKLIVPGDDTPILIEQAQVQWAVDRTFGVRFVDLPEQELDELEQLIDESIALDEGGKT</sequence>
<proteinExistence type="predicted"/>
<keyword evidence="3" id="KW-1185">Reference proteome</keyword>
<evidence type="ECO:0000259" key="1">
    <source>
        <dbReference type="Pfam" id="PF07238"/>
    </source>
</evidence>
<dbReference type="OrthoDB" id="9814897at2"/>
<dbReference type="Pfam" id="PF07238">
    <property type="entry name" value="PilZ"/>
    <property type="match status" value="1"/>
</dbReference>
<dbReference type="Proteomes" id="UP000198736">
    <property type="component" value="Unassembled WGS sequence"/>
</dbReference>
<reference evidence="3" key="1">
    <citation type="submission" date="2015-10" db="EMBL/GenBank/DDBJ databases">
        <authorList>
            <person name="Luecker S."/>
            <person name="Luecker S."/>
        </authorList>
    </citation>
    <scope>NUCLEOTIDE SEQUENCE [LARGE SCALE GENOMIC DNA]</scope>
</reference>
<dbReference type="GO" id="GO:0035438">
    <property type="term" value="F:cyclic-di-GMP binding"/>
    <property type="evidence" value="ECO:0007669"/>
    <property type="project" value="InterPro"/>
</dbReference>
<evidence type="ECO:0000313" key="3">
    <source>
        <dbReference type="Proteomes" id="UP000198736"/>
    </source>
</evidence>
<dbReference type="EMBL" id="CZPZ01000011">
    <property type="protein sequence ID" value="CUS34867.1"/>
    <property type="molecule type" value="Genomic_DNA"/>
</dbReference>